<evidence type="ECO:0000256" key="1">
    <source>
        <dbReference type="SAM" id="MobiDB-lite"/>
    </source>
</evidence>
<evidence type="ECO:0000313" key="3">
    <source>
        <dbReference type="Proteomes" id="UP000694918"/>
    </source>
</evidence>
<keyword evidence="2" id="KW-0812">Transmembrane</keyword>
<name>A0AAJ6TFU7_POPEU</name>
<dbReference type="Proteomes" id="UP000694918">
    <property type="component" value="Unplaced"/>
</dbReference>
<organism evidence="3 4">
    <name type="scientific">Populus euphratica</name>
    <name type="common">Euphrates poplar</name>
    <dbReference type="NCBI Taxonomy" id="75702"/>
    <lineage>
        <taxon>Eukaryota</taxon>
        <taxon>Viridiplantae</taxon>
        <taxon>Streptophyta</taxon>
        <taxon>Embryophyta</taxon>
        <taxon>Tracheophyta</taxon>
        <taxon>Spermatophyta</taxon>
        <taxon>Magnoliopsida</taxon>
        <taxon>eudicotyledons</taxon>
        <taxon>Gunneridae</taxon>
        <taxon>Pentapetalae</taxon>
        <taxon>rosids</taxon>
        <taxon>fabids</taxon>
        <taxon>Malpighiales</taxon>
        <taxon>Salicaceae</taxon>
        <taxon>Saliceae</taxon>
        <taxon>Populus</taxon>
    </lineage>
</organism>
<feature type="compositionally biased region" description="Basic and acidic residues" evidence="1">
    <location>
        <begin position="192"/>
        <end position="222"/>
    </location>
</feature>
<feature type="region of interest" description="Disordered" evidence="1">
    <location>
        <begin position="192"/>
        <end position="287"/>
    </location>
</feature>
<protein>
    <submittedName>
        <fullName evidence="4">VID27-like protein</fullName>
    </submittedName>
</protein>
<feature type="compositionally biased region" description="Acidic residues" evidence="1">
    <location>
        <begin position="260"/>
        <end position="270"/>
    </location>
</feature>
<evidence type="ECO:0000256" key="2">
    <source>
        <dbReference type="SAM" id="Phobius"/>
    </source>
</evidence>
<keyword evidence="2" id="KW-1133">Transmembrane helix</keyword>
<feature type="transmembrane region" description="Helical" evidence="2">
    <location>
        <begin position="20"/>
        <end position="46"/>
    </location>
</feature>
<proteinExistence type="predicted"/>
<feature type="transmembrane region" description="Helical" evidence="2">
    <location>
        <begin position="427"/>
        <end position="445"/>
    </location>
</feature>
<keyword evidence="2" id="KW-0472">Membrane</keyword>
<dbReference type="RefSeq" id="XP_011009986.1">
    <property type="nucleotide sequence ID" value="XM_011011684.1"/>
</dbReference>
<keyword evidence="3" id="KW-1185">Reference proteome</keyword>
<dbReference type="AlphaFoldDB" id="A0AAJ6TFU7"/>
<gene>
    <name evidence="4" type="primary">LOC105114948</name>
</gene>
<feature type="compositionally biased region" description="Acidic residues" evidence="1">
    <location>
        <begin position="223"/>
        <end position="242"/>
    </location>
</feature>
<accession>A0AAJ6TFU7</accession>
<dbReference type="GeneID" id="105114948"/>
<evidence type="ECO:0000313" key="4">
    <source>
        <dbReference type="RefSeq" id="XP_011009986.1"/>
    </source>
</evidence>
<sequence length="454" mass="50529">MDKCGSPSSKLRKSKAKISINFGGLAVLGGALAVTSLIAAAAAFAVKRRRRDKDLLCKKEVKDLSFILQNPSSTFHQNTCLTDGSTGMLAEETQIDSIEMVSIESVIQEENSASVINGEIQNFDGDDQKILITDDPKQEMIIASCDNCCAVEELALPVLESKSMSEAEDKIKNDSEENSSWLERIEINRQEEEVDTERVMEEETKSVSLIEEEKVEQKRVGEQEEDEEGHSNEEYDTEEESVCAENSTSETTVAMHLVEGEEEEEEDSDSGEEHVIEERHENSEGIGSTCAETNAEAAWAAVSIEVLSQTLKNATINMENSGKMVMDEDGSTTKTEEFGDSIEALPLAVKNTSVNFQSSESKEKIVEEDRGNKTQEFGDFNEAKSNIFNDVTNNHETSKNPRSLKKKKMPELVEVDNQTTEPTRRKIWVCSILLLAFLLLIIFIHRCALSRSSW</sequence>
<dbReference type="KEGG" id="peu:105114948"/>
<reference evidence="4" key="1">
    <citation type="submission" date="2025-08" db="UniProtKB">
        <authorList>
            <consortium name="RefSeq"/>
        </authorList>
    </citation>
    <scope>IDENTIFICATION</scope>
</reference>
<feature type="compositionally biased region" description="Basic and acidic residues" evidence="1">
    <location>
        <begin position="271"/>
        <end position="283"/>
    </location>
</feature>